<dbReference type="Pfam" id="PF00881">
    <property type="entry name" value="Nitroreductase"/>
    <property type="match status" value="1"/>
</dbReference>
<dbReference type="Gene3D" id="3.40.109.10">
    <property type="entry name" value="NADH Oxidase"/>
    <property type="match status" value="1"/>
</dbReference>
<dbReference type="AlphaFoldDB" id="M7PQF0"/>
<evidence type="ECO:0000256" key="2">
    <source>
        <dbReference type="ARBA" id="ARBA00023002"/>
    </source>
</evidence>
<feature type="non-terminal residue" evidence="4">
    <location>
        <position position="1"/>
    </location>
</feature>
<dbReference type="PATRIC" id="fig|1286106.3.peg.1797"/>
<reference evidence="4 5" key="1">
    <citation type="journal article" date="2013" name="Genome Announc.">
        <title>Draft Genome Sequence of Methylophaga lonarensis MPLT, a Haloalkaliphilic (Non-Methane-Utilizing) Methylotroph.</title>
        <authorList>
            <person name="Shetty S.A."/>
            <person name="Marathe N.P."/>
            <person name="Munot H."/>
            <person name="Antony C.P."/>
            <person name="Dhotre D.P."/>
            <person name="Murrell J.C."/>
            <person name="Shouche Y.S."/>
        </authorList>
    </citation>
    <scope>NUCLEOTIDE SEQUENCE [LARGE SCALE GENOMIC DNA]</scope>
    <source>
        <strain evidence="4 5">MPL</strain>
    </source>
</reference>
<dbReference type="SUPFAM" id="SSF55469">
    <property type="entry name" value="FMN-dependent nitroreductase-like"/>
    <property type="match status" value="1"/>
</dbReference>
<keyword evidence="2" id="KW-0560">Oxidoreductase</keyword>
<comment type="similarity">
    <text evidence="1">Belongs to the nitroreductase family.</text>
</comment>
<dbReference type="Proteomes" id="UP000012019">
    <property type="component" value="Unassembled WGS sequence"/>
</dbReference>
<proteinExistence type="inferred from homology"/>
<sequence>NHHQAHRDECVRSASIAATTIMLMAKEMGYDSCPMDGFDFDQVAKLIDLPHDHIIVLMITIGKKLEDANPRAGQLPLEEVFFTDSFPKA</sequence>
<dbReference type="GO" id="GO:0016491">
    <property type="term" value="F:oxidoreductase activity"/>
    <property type="evidence" value="ECO:0007669"/>
    <property type="project" value="UniProtKB-KW"/>
</dbReference>
<dbReference type="InterPro" id="IPR000415">
    <property type="entry name" value="Nitroreductase-like"/>
</dbReference>
<protein>
    <submittedName>
        <fullName evidence="4">Oxygen-insensitive NAD(P)H nitroreductase / Dihydropteridine reductase</fullName>
    </submittedName>
</protein>
<feature type="domain" description="Nitroreductase" evidence="3">
    <location>
        <begin position="4"/>
        <end position="63"/>
    </location>
</feature>
<evidence type="ECO:0000256" key="1">
    <source>
        <dbReference type="ARBA" id="ARBA00007118"/>
    </source>
</evidence>
<comment type="caution">
    <text evidence="4">The sequence shown here is derived from an EMBL/GenBank/DDBJ whole genome shotgun (WGS) entry which is preliminary data.</text>
</comment>
<dbReference type="InterPro" id="IPR029479">
    <property type="entry name" value="Nitroreductase"/>
</dbReference>
<name>M7PQF0_9GAMM</name>
<dbReference type="PANTHER" id="PTHR43673:SF12">
    <property type="entry name" value="PROTEIN DRGA"/>
    <property type="match status" value="1"/>
</dbReference>
<dbReference type="eggNOG" id="COG0778">
    <property type="taxonomic scope" value="Bacteria"/>
</dbReference>
<accession>M7PQF0</accession>
<keyword evidence="5" id="KW-1185">Reference proteome</keyword>
<dbReference type="EMBL" id="APHR01000046">
    <property type="protein sequence ID" value="EMR12679.1"/>
    <property type="molecule type" value="Genomic_DNA"/>
</dbReference>
<evidence type="ECO:0000259" key="3">
    <source>
        <dbReference type="Pfam" id="PF00881"/>
    </source>
</evidence>
<gene>
    <name evidence="4" type="ORF">MPL1_08955</name>
</gene>
<evidence type="ECO:0000313" key="4">
    <source>
        <dbReference type="EMBL" id="EMR12679.1"/>
    </source>
</evidence>
<evidence type="ECO:0000313" key="5">
    <source>
        <dbReference type="Proteomes" id="UP000012019"/>
    </source>
</evidence>
<dbReference type="PANTHER" id="PTHR43673">
    <property type="entry name" value="NAD(P)H NITROREDUCTASE YDGI-RELATED"/>
    <property type="match status" value="1"/>
</dbReference>
<organism evidence="4 5">
    <name type="scientific">Methylophaga lonarensis MPL</name>
    <dbReference type="NCBI Taxonomy" id="1286106"/>
    <lineage>
        <taxon>Bacteria</taxon>
        <taxon>Pseudomonadati</taxon>
        <taxon>Pseudomonadota</taxon>
        <taxon>Gammaproteobacteria</taxon>
        <taxon>Thiotrichales</taxon>
        <taxon>Piscirickettsiaceae</taxon>
        <taxon>Methylophaga</taxon>
    </lineage>
</organism>
<dbReference type="STRING" id="1286106.MPL1_08955"/>
<dbReference type="RefSeq" id="WP_009726765.1">
    <property type="nucleotide sequence ID" value="NZ_APHR01000046.1"/>
</dbReference>